<accession>A0A6A6NGU9</accession>
<reference evidence="1 2" key="1">
    <citation type="journal article" date="2020" name="Mol. Plant">
        <title>The Chromosome-Based Rubber Tree Genome Provides New Insights into Spurge Genome Evolution and Rubber Biosynthesis.</title>
        <authorList>
            <person name="Liu J."/>
            <person name="Shi C."/>
            <person name="Shi C.C."/>
            <person name="Li W."/>
            <person name="Zhang Q.J."/>
            <person name="Zhang Y."/>
            <person name="Li K."/>
            <person name="Lu H.F."/>
            <person name="Shi C."/>
            <person name="Zhu S.T."/>
            <person name="Xiao Z.Y."/>
            <person name="Nan H."/>
            <person name="Yue Y."/>
            <person name="Zhu X.G."/>
            <person name="Wu Y."/>
            <person name="Hong X.N."/>
            <person name="Fan G.Y."/>
            <person name="Tong Y."/>
            <person name="Zhang D."/>
            <person name="Mao C.L."/>
            <person name="Liu Y.L."/>
            <person name="Hao S.J."/>
            <person name="Liu W.Q."/>
            <person name="Lv M.Q."/>
            <person name="Zhang H.B."/>
            <person name="Liu Y."/>
            <person name="Hu-Tang G.R."/>
            <person name="Wang J.P."/>
            <person name="Wang J.H."/>
            <person name="Sun Y.H."/>
            <person name="Ni S.B."/>
            <person name="Chen W.B."/>
            <person name="Zhang X.C."/>
            <person name="Jiao Y.N."/>
            <person name="Eichler E.E."/>
            <person name="Li G.H."/>
            <person name="Liu X."/>
            <person name="Gao L.Z."/>
        </authorList>
    </citation>
    <scope>NUCLEOTIDE SEQUENCE [LARGE SCALE GENOMIC DNA]</scope>
    <source>
        <strain evidence="2">cv. GT1</strain>
        <tissue evidence="1">Leaf</tissue>
    </source>
</reference>
<organism evidence="1 2">
    <name type="scientific">Hevea brasiliensis</name>
    <name type="common">Para rubber tree</name>
    <name type="synonym">Siphonia brasiliensis</name>
    <dbReference type="NCBI Taxonomy" id="3981"/>
    <lineage>
        <taxon>Eukaryota</taxon>
        <taxon>Viridiplantae</taxon>
        <taxon>Streptophyta</taxon>
        <taxon>Embryophyta</taxon>
        <taxon>Tracheophyta</taxon>
        <taxon>Spermatophyta</taxon>
        <taxon>Magnoliopsida</taxon>
        <taxon>eudicotyledons</taxon>
        <taxon>Gunneridae</taxon>
        <taxon>Pentapetalae</taxon>
        <taxon>rosids</taxon>
        <taxon>fabids</taxon>
        <taxon>Malpighiales</taxon>
        <taxon>Euphorbiaceae</taxon>
        <taxon>Crotonoideae</taxon>
        <taxon>Micrandreae</taxon>
        <taxon>Hevea</taxon>
    </lineage>
</organism>
<gene>
    <name evidence="1" type="ORF">GH714_013292</name>
</gene>
<evidence type="ECO:0000313" key="2">
    <source>
        <dbReference type="Proteomes" id="UP000467840"/>
    </source>
</evidence>
<keyword evidence="2" id="KW-1185">Reference proteome</keyword>
<evidence type="ECO:0000313" key="1">
    <source>
        <dbReference type="EMBL" id="KAF2324379.1"/>
    </source>
</evidence>
<dbReference type="Proteomes" id="UP000467840">
    <property type="component" value="Chromosome 5"/>
</dbReference>
<name>A0A6A6NGU9_HEVBR</name>
<comment type="caution">
    <text evidence="1">The sequence shown here is derived from an EMBL/GenBank/DDBJ whole genome shotgun (WGS) entry which is preliminary data.</text>
</comment>
<sequence length="95" mass="10685">MEKMKCVGKWAHGYGLGPHDGFSSLISGLTHGSLKGLYQKLQIDRKPYHPMHELPNNTIRAIFMSDDEEVLVDGYHGLTDSDVEILEISDKSHFT</sequence>
<dbReference type="EMBL" id="JAAGAX010000001">
    <property type="protein sequence ID" value="KAF2324379.1"/>
    <property type="molecule type" value="Genomic_DNA"/>
</dbReference>
<protein>
    <submittedName>
        <fullName evidence="1">Uncharacterized protein</fullName>
    </submittedName>
</protein>
<dbReference type="AlphaFoldDB" id="A0A6A6NGU9"/>
<proteinExistence type="predicted"/>